<dbReference type="Proteomes" id="UP000637267">
    <property type="component" value="Unassembled WGS sequence"/>
</dbReference>
<gene>
    <name evidence="3" type="ORF">GCM10010970_10120</name>
</gene>
<reference evidence="4" key="1">
    <citation type="journal article" date="2019" name="Int. J. Syst. Evol. Microbiol.">
        <title>The Global Catalogue of Microorganisms (GCM) 10K type strain sequencing project: providing services to taxonomists for standard genome sequencing and annotation.</title>
        <authorList>
            <consortium name="The Broad Institute Genomics Platform"/>
            <consortium name="The Broad Institute Genome Sequencing Center for Infectious Disease"/>
            <person name="Wu L."/>
            <person name="Ma J."/>
        </authorList>
    </citation>
    <scope>NUCLEOTIDE SEQUENCE [LARGE SCALE GENOMIC DNA]</scope>
    <source>
        <strain evidence="4">CGMCC 1.8859</strain>
    </source>
</reference>
<comment type="caution">
    <text evidence="3">The sequence shown here is derived from an EMBL/GenBank/DDBJ whole genome shotgun (WGS) entry which is preliminary data.</text>
</comment>
<dbReference type="PANTHER" id="PTHR43798:SF33">
    <property type="entry name" value="HYDROLASE, PUTATIVE (AFU_ORTHOLOGUE AFUA_2G14860)-RELATED"/>
    <property type="match status" value="1"/>
</dbReference>
<dbReference type="PRINTS" id="PR00111">
    <property type="entry name" value="ABHYDROLASE"/>
</dbReference>
<proteinExistence type="predicted"/>
<feature type="chain" id="PRO_5046613289" evidence="1">
    <location>
        <begin position="24"/>
        <end position="312"/>
    </location>
</feature>
<sequence>MAQSIQRLLALVAFALVLAGTQAAEQVEQHTRSVEGVPIHYLQTGSGNGTPVVLLHGYAEESDMWIPLMQQLAPQRVVIAPDLPGAGQSGFLPAYTKVAMAQSIHALVQQLGYKKVKIVGHDIGLMVAYAYAAQYPDETDSVVLMESFLPGVGDWYKTWQRQDKWHFHFYGDTAEKLTAGRERIYLDHFWNDFAADPQHAVPEHTREQWTAVYAKPGRMHAGFEWFHAFELDAKDFGELSKTPLTMPLLTVAGEKSAGVFLIGQGKLIDPNAQGIVIPGVGHWLMEEAPQQTMAILTSFINDPASVQGIENR</sequence>
<feature type="signal peptide" evidence="1">
    <location>
        <begin position="1"/>
        <end position="23"/>
    </location>
</feature>
<dbReference type="GO" id="GO:0016787">
    <property type="term" value="F:hydrolase activity"/>
    <property type="evidence" value="ECO:0007669"/>
    <property type="project" value="UniProtKB-KW"/>
</dbReference>
<dbReference type="InterPro" id="IPR050266">
    <property type="entry name" value="AB_hydrolase_sf"/>
</dbReference>
<organism evidence="3 4">
    <name type="scientific">Silvimonas iriomotensis</name>
    <dbReference type="NCBI Taxonomy" id="449662"/>
    <lineage>
        <taxon>Bacteria</taxon>
        <taxon>Pseudomonadati</taxon>
        <taxon>Pseudomonadota</taxon>
        <taxon>Betaproteobacteria</taxon>
        <taxon>Neisseriales</taxon>
        <taxon>Chitinibacteraceae</taxon>
        <taxon>Silvimonas</taxon>
    </lineage>
</organism>
<accession>A0ABQ2P6C2</accession>
<keyword evidence="4" id="KW-1185">Reference proteome</keyword>
<dbReference type="EMBL" id="BMLX01000001">
    <property type="protein sequence ID" value="GGP19339.1"/>
    <property type="molecule type" value="Genomic_DNA"/>
</dbReference>
<dbReference type="RefSeq" id="WP_188702970.1">
    <property type="nucleotide sequence ID" value="NZ_BMLX01000001.1"/>
</dbReference>
<dbReference type="InterPro" id="IPR000073">
    <property type="entry name" value="AB_hydrolase_1"/>
</dbReference>
<dbReference type="Pfam" id="PF00561">
    <property type="entry name" value="Abhydrolase_1"/>
    <property type="match status" value="1"/>
</dbReference>
<evidence type="ECO:0000259" key="2">
    <source>
        <dbReference type="Pfam" id="PF00561"/>
    </source>
</evidence>
<protein>
    <submittedName>
        <fullName evidence="3">Epoxide hydrolase</fullName>
    </submittedName>
</protein>
<keyword evidence="3" id="KW-0378">Hydrolase</keyword>
<dbReference type="PANTHER" id="PTHR43798">
    <property type="entry name" value="MONOACYLGLYCEROL LIPASE"/>
    <property type="match status" value="1"/>
</dbReference>
<keyword evidence="1" id="KW-0732">Signal</keyword>
<evidence type="ECO:0000256" key="1">
    <source>
        <dbReference type="SAM" id="SignalP"/>
    </source>
</evidence>
<name>A0ABQ2P6C2_9NEIS</name>
<dbReference type="Gene3D" id="3.40.50.1820">
    <property type="entry name" value="alpha/beta hydrolase"/>
    <property type="match status" value="1"/>
</dbReference>
<feature type="domain" description="AB hydrolase-1" evidence="2">
    <location>
        <begin position="51"/>
        <end position="289"/>
    </location>
</feature>
<evidence type="ECO:0000313" key="3">
    <source>
        <dbReference type="EMBL" id="GGP19339.1"/>
    </source>
</evidence>
<evidence type="ECO:0000313" key="4">
    <source>
        <dbReference type="Proteomes" id="UP000637267"/>
    </source>
</evidence>
<dbReference type="SUPFAM" id="SSF53474">
    <property type="entry name" value="alpha/beta-Hydrolases"/>
    <property type="match status" value="1"/>
</dbReference>
<dbReference type="InterPro" id="IPR029058">
    <property type="entry name" value="AB_hydrolase_fold"/>
</dbReference>